<feature type="chain" id="PRO_5002175469" description="Secreted protein" evidence="1">
    <location>
        <begin position="20"/>
        <end position="88"/>
    </location>
</feature>
<reference evidence="3" key="2">
    <citation type="submission" date="2015-01" db="EMBL/GenBank/DDBJ databases">
        <title>Evolutionary Origins and Diversification of the Mycorrhizal Mutualists.</title>
        <authorList>
            <consortium name="DOE Joint Genome Institute"/>
            <consortium name="Mycorrhizal Genomics Consortium"/>
            <person name="Kohler A."/>
            <person name="Kuo A."/>
            <person name="Nagy L.G."/>
            <person name="Floudas D."/>
            <person name="Copeland A."/>
            <person name="Barry K.W."/>
            <person name="Cichocki N."/>
            <person name="Veneault-Fourrey C."/>
            <person name="LaButti K."/>
            <person name="Lindquist E.A."/>
            <person name="Lipzen A."/>
            <person name="Lundell T."/>
            <person name="Morin E."/>
            <person name="Murat C."/>
            <person name="Riley R."/>
            <person name="Ohm R."/>
            <person name="Sun H."/>
            <person name="Tunlid A."/>
            <person name="Henrissat B."/>
            <person name="Grigoriev I.V."/>
            <person name="Hibbett D.S."/>
            <person name="Martin F."/>
        </authorList>
    </citation>
    <scope>NUCLEOTIDE SEQUENCE [LARGE SCALE GENOMIC DNA]</scope>
    <source>
        <strain evidence="3">Marx 270</strain>
    </source>
</reference>
<evidence type="ECO:0000313" key="2">
    <source>
        <dbReference type="EMBL" id="KIN96781.1"/>
    </source>
</evidence>
<keyword evidence="1" id="KW-0732">Signal</keyword>
<reference evidence="2 3" key="1">
    <citation type="submission" date="2014-04" db="EMBL/GenBank/DDBJ databases">
        <authorList>
            <consortium name="DOE Joint Genome Institute"/>
            <person name="Kuo A."/>
            <person name="Kohler A."/>
            <person name="Costa M.D."/>
            <person name="Nagy L.G."/>
            <person name="Floudas D."/>
            <person name="Copeland A."/>
            <person name="Barry K.W."/>
            <person name="Cichocki N."/>
            <person name="Veneault-Fourrey C."/>
            <person name="LaButti K."/>
            <person name="Lindquist E.A."/>
            <person name="Lipzen A."/>
            <person name="Lundell T."/>
            <person name="Morin E."/>
            <person name="Murat C."/>
            <person name="Sun H."/>
            <person name="Tunlid A."/>
            <person name="Henrissat B."/>
            <person name="Grigoriev I.V."/>
            <person name="Hibbett D.S."/>
            <person name="Martin F."/>
            <person name="Nordberg H.P."/>
            <person name="Cantor M.N."/>
            <person name="Hua S.X."/>
        </authorList>
    </citation>
    <scope>NUCLEOTIDE SEQUENCE [LARGE SCALE GENOMIC DNA]</scope>
    <source>
        <strain evidence="2 3">Marx 270</strain>
    </source>
</reference>
<sequence>MLQVWTRWLNLSWLRAAHSELQLTLCRCSLYSVDFVSLRSPQHHCAASGVQDLEEFVLPFTPDPLLPARKALISFLSWVTVTLPSIAV</sequence>
<dbReference type="InParanoid" id="A0A0C3JGQ8"/>
<evidence type="ECO:0000313" key="3">
    <source>
        <dbReference type="Proteomes" id="UP000054217"/>
    </source>
</evidence>
<accession>A0A0C3JGQ8</accession>
<keyword evidence="3" id="KW-1185">Reference proteome</keyword>
<dbReference type="EMBL" id="KN832040">
    <property type="protein sequence ID" value="KIN96781.1"/>
    <property type="molecule type" value="Genomic_DNA"/>
</dbReference>
<name>A0A0C3JGQ8_PISTI</name>
<evidence type="ECO:0008006" key="4">
    <source>
        <dbReference type="Google" id="ProtNLM"/>
    </source>
</evidence>
<gene>
    <name evidence="2" type="ORF">M404DRAFT_32911</name>
</gene>
<dbReference type="HOGENOM" id="CLU_2470019_0_0_1"/>
<protein>
    <recommendedName>
        <fullName evidence="4">Secreted protein</fullName>
    </recommendedName>
</protein>
<feature type="signal peptide" evidence="1">
    <location>
        <begin position="1"/>
        <end position="19"/>
    </location>
</feature>
<evidence type="ECO:0000256" key="1">
    <source>
        <dbReference type="SAM" id="SignalP"/>
    </source>
</evidence>
<proteinExistence type="predicted"/>
<dbReference type="AlphaFoldDB" id="A0A0C3JGQ8"/>
<dbReference type="OrthoDB" id="10391576at2759"/>
<dbReference type="Proteomes" id="UP000054217">
    <property type="component" value="Unassembled WGS sequence"/>
</dbReference>
<organism evidence="2 3">
    <name type="scientific">Pisolithus tinctorius Marx 270</name>
    <dbReference type="NCBI Taxonomy" id="870435"/>
    <lineage>
        <taxon>Eukaryota</taxon>
        <taxon>Fungi</taxon>
        <taxon>Dikarya</taxon>
        <taxon>Basidiomycota</taxon>
        <taxon>Agaricomycotina</taxon>
        <taxon>Agaricomycetes</taxon>
        <taxon>Agaricomycetidae</taxon>
        <taxon>Boletales</taxon>
        <taxon>Sclerodermatineae</taxon>
        <taxon>Pisolithaceae</taxon>
        <taxon>Pisolithus</taxon>
    </lineage>
</organism>